<evidence type="ECO:0000313" key="1">
    <source>
        <dbReference type="EMBL" id="KAL0298750.1"/>
    </source>
</evidence>
<reference evidence="1" key="2">
    <citation type="journal article" date="2024" name="Plant">
        <title>Genomic evolution and insights into agronomic trait innovations of Sesamum species.</title>
        <authorList>
            <person name="Miao H."/>
            <person name="Wang L."/>
            <person name="Qu L."/>
            <person name="Liu H."/>
            <person name="Sun Y."/>
            <person name="Le M."/>
            <person name="Wang Q."/>
            <person name="Wei S."/>
            <person name="Zheng Y."/>
            <person name="Lin W."/>
            <person name="Duan Y."/>
            <person name="Cao H."/>
            <person name="Xiong S."/>
            <person name="Wang X."/>
            <person name="Wei L."/>
            <person name="Li C."/>
            <person name="Ma Q."/>
            <person name="Ju M."/>
            <person name="Zhao R."/>
            <person name="Li G."/>
            <person name="Mu C."/>
            <person name="Tian Q."/>
            <person name="Mei H."/>
            <person name="Zhang T."/>
            <person name="Gao T."/>
            <person name="Zhang H."/>
        </authorList>
    </citation>
    <scope>NUCLEOTIDE SEQUENCE</scope>
    <source>
        <strain evidence="1">G02</strain>
    </source>
</reference>
<sequence>MLSPEIQMTWTLEKKAVDTIKLVVTATAKHMMWHATHQRNEGSMCYPSDVETWKHFDRMYPDFAEDPHNIRLGLCTDSFAPHGQYGRIYSCWLIVITLYNLPPSMCKSSEYMFLTMIIPSLSNSKRLIDSYLELLIEELL</sequence>
<dbReference type="AlphaFoldDB" id="A0AAW2JYH0"/>
<protein>
    <submittedName>
        <fullName evidence="1">Uncharacterized protein</fullName>
    </submittedName>
</protein>
<accession>A0AAW2JYH0</accession>
<dbReference type="EMBL" id="JACGWJ010000031">
    <property type="protein sequence ID" value="KAL0298750.1"/>
    <property type="molecule type" value="Genomic_DNA"/>
</dbReference>
<reference evidence="1" key="1">
    <citation type="submission" date="2020-06" db="EMBL/GenBank/DDBJ databases">
        <authorList>
            <person name="Li T."/>
            <person name="Hu X."/>
            <person name="Zhang T."/>
            <person name="Song X."/>
            <person name="Zhang H."/>
            <person name="Dai N."/>
            <person name="Sheng W."/>
            <person name="Hou X."/>
            <person name="Wei L."/>
        </authorList>
    </citation>
    <scope>NUCLEOTIDE SEQUENCE</scope>
    <source>
        <strain evidence="1">G02</strain>
        <tissue evidence="1">Leaf</tissue>
    </source>
</reference>
<gene>
    <name evidence="1" type="ORF">Sradi_6534800</name>
</gene>
<organism evidence="1">
    <name type="scientific">Sesamum radiatum</name>
    <name type="common">Black benniseed</name>
    <dbReference type="NCBI Taxonomy" id="300843"/>
    <lineage>
        <taxon>Eukaryota</taxon>
        <taxon>Viridiplantae</taxon>
        <taxon>Streptophyta</taxon>
        <taxon>Embryophyta</taxon>
        <taxon>Tracheophyta</taxon>
        <taxon>Spermatophyta</taxon>
        <taxon>Magnoliopsida</taxon>
        <taxon>eudicotyledons</taxon>
        <taxon>Gunneridae</taxon>
        <taxon>Pentapetalae</taxon>
        <taxon>asterids</taxon>
        <taxon>lamiids</taxon>
        <taxon>Lamiales</taxon>
        <taxon>Pedaliaceae</taxon>
        <taxon>Sesamum</taxon>
    </lineage>
</organism>
<dbReference type="Pfam" id="PF02992">
    <property type="entry name" value="Transposase_21"/>
    <property type="match status" value="1"/>
</dbReference>
<proteinExistence type="predicted"/>
<comment type="caution">
    <text evidence="1">The sequence shown here is derived from an EMBL/GenBank/DDBJ whole genome shotgun (WGS) entry which is preliminary data.</text>
</comment>
<name>A0AAW2JYH0_SESRA</name>
<dbReference type="InterPro" id="IPR004242">
    <property type="entry name" value="Transposase_21"/>
</dbReference>